<reference evidence="1 2" key="1">
    <citation type="submission" date="2019-02" db="EMBL/GenBank/DDBJ databases">
        <title>Deep-cultivation of Planctomycetes and their phenomic and genomic characterization uncovers novel biology.</title>
        <authorList>
            <person name="Wiegand S."/>
            <person name="Jogler M."/>
            <person name="Boedeker C."/>
            <person name="Pinto D."/>
            <person name="Vollmers J."/>
            <person name="Rivas-Marin E."/>
            <person name="Kohn T."/>
            <person name="Peeters S.H."/>
            <person name="Heuer A."/>
            <person name="Rast P."/>
            <person name="Oberbeckmann S."/>
            <person name="Bunk B."/>
            <person name="Jeske O."/>
            <person name="Meyerdierks A."/>
            <person name="Storesund J.E."/>
            <person name="Kallscheuer N."/>
            <person name="Luecker S."/>
            <person name="Lage O.M."/>
            <person name="Pohl T."/>
            <person name="Merkel B.J."/>
            <person name="Hornburger P."/>
            <person name="Mueller R.-W."/>
            <person name="Bruemmer F."/>
            <person name="Labrenz M."/>
            <person name="Spormann A.M."/>
            <person name="Op Den Camp H."/>
            <person name="Overmann J."/>
            <person name="Amann R."/>
            <person name="Jetten M.S.M."/>
            <person name="Mascher T."/>
            <person name="Medema M.H."/>
            <person name="Devos D.P."/>
            <person name="Kaster A.-K."/>
            <person name="Ovreas L."/>
            <person name="Rohde M."/>
            <person name="Galperin M.Y."/>
            <person name="Jogler C."/>
        </authorList>
    </citation>
    <scope>NUCLEOTIDE SEQUENCE [LARGE SCALE GENOMIC DNA]</scope>
    <source>
        <strain evidence="1 2">Pla52n</strain>
    </source>
</reference>
<comment type="caution">
    <text evidence="1">The sequence shown here is derived from an EMBL/GenBank/DDBJ whole genome shotgun (WGS) entry which is preliminary data.</text>
</comment>
<keyword evidence="2" id="KW-1185">Reference proteome</keyword>
<proteinExistence type="predicted"/>
<evidence type="ECO:0000313" key="2">
    <source>
        <dbReference type="Proteomes" id="UP000320176"/>
    </source>
</evidence>
<dbReference type="NCBIfam" id="NF047593">
    <property type="entry name" value="IS66_ISAeme5_TnpA"/>
    <property type="match status" value="1"/>
</dbReference>
<dbReference type="RefSeq" id="WP_146523860.1">
    <property type="nucleotide sequence ID" value="NZ_CP151726.1"/>
</dbReference>
<evidence type="ECO:0000313" key="1">
    <source>
        <dbReference type="EMBL" id="TWT87005.1"/>
    </source>
</evidence>
<protein>
    <recommendedName>
        <fullName evidence="3">Transposase</fullName>
    </recommendedName>
</protein>
<sequence>MTRKPDPAQRQAWRELISRQSHSGLSIARFCDNQRISTASFYKWRRELSQTADQPRQTFLPVEVLPGESIDDEPPLRVRLTVGAVIEIPAQRIDILLAVIERIQTSGSLSLAQQKKTKGSGFLGERKEKTKGSNFLGERNWQTTRPDPLDRLTPLIALH</sequence>
<dbReference type="EMBL" id="SJPN01000038">
    <property type="protein sequence ID" value="TWT87005.1"/>
    <property type="molecule type" value="Genomic_DNA"/>
</dbReference>
<dbReference type="OrthoDB" id="8757337at2"/>
<dbReference type="AlphaFoldDB" id="A0A5C5ZIQ3"/>
<evidence type="ECO:0008006" key="3">
    <source>
        <dbReference type="Google" id="ProtNLM"/>
    </source>
</evidence>
<name>A0A5C5ZIQ3_9BACT</name>
<gene>
    <name evidence="1" type="ORF">Pla52n_70470</name>
</gene>
<accession>A0A5C5ZIQ3</accession>
<organism evidence="1 2">
    <name type="scientific">Stieleria varia</name>
    <dbReference type="NCBI Taxonomy" id="2528005"/>
    <lineage>
        <taxon>Bacteria</taxon>
        <taxon>Pseudomonadati</taxon>
        <taxon>Planctomycetota</taxon>
        <taxon>Planctomycetia</taxon>
        <taxon>Pirellulales</taxon>
        <taxon>Pirellulaceae</taxon>
        <taxon>Stieleria</taxon>
    </lineage>
</organism>
<dbReference type="Proteomes" id="UP000320176">
    <property type="component" value="Unassembled WGS sequence"/>
</dbReference>